<dbReference type="Pfam" id="PF13692">
    <property type="entry name" value="Glyco_trans_1_4"/>
    <property type="match status" value="1"/>
</dbReference>
<sequence length="504" mass="57299">MIETRFSCEKVDILLVSEGSFPFVKGGVSSWISDLITHLPEYRFGVIFLGAYPGLYNKSLFPIPDNLGHLQIVYLFPQHRSADPGKDQPTEQALNAIKQLHDVFKRSHGYIDGLVEPIKDLAQMMSSDEGFDFYHFLRSEQAWKILTEQYSRFSTDPSFIDYFWNIRNMHEPLWQLQPAVDNIPHTQILQSASTGYAGLLAAMLQQRYDYPFVLSEHGLYSKERNIELLQSNMFAERNPLISNKKNFSYQHHLWINFFDSLARTAYNQANKIISLFEAARNQQLASGAREDKTEIVPNGIDIKKYAPFRRSPEDSIPKIVCFVGRIIRIKDIKTLIRASALMVSKDKNIRIWIKSIGNEDPVYLRECEDYVQLLSMEEYIQFIYEGGMLDMIAGMGILMLSSISEGMPLVVLESMAAGIPVVTTDVGSCRDIIEGRDKADKALGTAGCVVSVLDASALAEAAVMLLNDRQKWQQASEAGIQRVETYYNQKTMVSAYRKIYQEVS</sequence>
<accession>A0AAX1EFB5</accession>
<evidence type="ECO:0000313" key="2">
    <source>
        <dbReference type="EMBL" id="QBR83796.1"/>
    </source>
</evidence>
<dbReference type="Gene3D" id="3.40.50.2000">
    <property type="entry name" value="Glycogen Phosphorylase B"/>
    <property type="match status" value="2"/>
</dbReference>
<dbReference type="PANTHER" id="PTHR12526">
    <property type="entry name" value="GLYCOSYLTRANSFERASE"/>
    <property type="match status" value="1"/>
</dbReference>
<evidence type="ECO:0000313" key="3">
    <source>
        <dbReference type="Proteomes" id="UP000295517"/>
    </source>
</evidence>
<evidence type="ECO:0000259" key="1">
    <source>
        <dbReference type="Pfam" id="PF11997"/>
    </source>
</evidence>
<organism evidence="2 3">
    <name type="scientific">Legionella israelensis</name>
    <dbReference type="NCBI Taxonomy" id="454"/>
    <lineage>
        <taxon>Bacteria</taxon>
        <taxon>Pseudomonadati</taxon>
        <taxon>Pseudomonadota</taxon>
        <taxon>Gammaproteobacteria</taxon>
        <taxon>Legionellales</taxon>
        <taxon>Legionellaceae</taxon>
        <taxon>Legionella</taxon>
    </lineage>
</organism>
<dbReference type="NCBIfam" id="NF038011">
    <property type="entry name" value="PelF"/>
    <property type="match status" value="1"/>
</dbReference>
<dbReference type="SUPFAM" id="SSF53756">
    <property type="entry name" value="UDP-Glycosyltransferase/glycogen phosphorylase"/>
    <property type="match status" value="1"/>
</dbReference>
<dbReference type="AlphaFoldDB" id="A0AAX1EFB5"/>
<dbReference type="PANTHER" id="PTHR12526:SF608">
    <property type="entry name" value="PELF"/>
    <property type="match status" value="1"/>
</dbReference>
<dbReference type="Proteomes" id="UP000295517">
    <property type="component" value="Chromosome"/>
</dbReference>
<dbReference type="Pfam" id="PF11997">
    <property type="entry name" value="DUF3492"/>
    <property type="match status" value="1"/>
</dbReference>
<proteinExistence type="predicted"/>
<reference evidence="2 3" key="1">
    <citation type="submission" date="2019-03" db="EMBL/GenBank/DDBJ databases">
        <title>Diverse conjugative elements silence natural transformation in Legionella species.</title>
        <authorList>
            <person name="Durieux I."/>
            <person name="Ginevra C."/>
            <person name="Attaiech L."/>
            <person name="Picq K."/>
            <person name="Juan P.A."/>
            <person name="Jarraud S."/>
            <person name="Charpentier X."/>
        </authorList>
    </citation>
    <scope>NUCLEOTIDE SEQUENCE [LARGE SCALE GENOMIC DNA]</scope>
    <source>
        <strain evidence="2 3">HL-0427-4011</strain>
    </source>
</reference>
<dbReference type="EMBL" id="CP038254">
    <property type="protein sequence ID" value="QBR83796.1"/>
    <property type="molecule type" value="Genomic_DNA"/>
</dbReference>
<dbReference type="RefSeq" id="WP_135060125.1">
    <property type="nucleotide sequence ID" value="NZ_CP038254.1"/>
</dbReference>
<dbReference type="InterPro" id="IPR047691">
    <property type="entry name" value="PelF-like"/>
</dbReference>
<feature type="domain" description="DUF3492" evidence="1">
    <location>
        <begin position="12"/>
        <end position="290"/>
    </location>
</feature>
<dbReference type="InterPro" id="IPR022622">
    <property type="entry name" value="DUF3492"/>
</dbReference>
<protein>
    <submittedName>
        <fullName evidence="2">DUF3492 domain-containing protein</fullName>
    </submittedName>
</protein>
<gene>
    <name evidence="2" type="ORF">E3983_05180</name>
</gene>
<name>A0AAX1EFB5_9GAMM</name>